<feature type="chain" id="PRO_5039392490" evidence="2">
    <location>
        <begin position="30"/>
        <end position="348"/>
    </location>
</feature>
<reference evidence="3 4" key="1">
    <citation type="submission" date="2019-04" db="EMBL/GenBank/DDBJ databases">
        <title>Herbidospora sp. NEAU-GS14.nov., a novel actinomycete isolated from soil.</title>
        <authorList>
            <person name="Han L."/>
        </authorList>
    </citation>
    <scope>NUCLEOTIDE SEQUENCE [LARGE SCALE GENOMIC DNA]</scope>
    <source>
        <strain evidence="3 4">NEAU-GS14</strain>
    </source>
</reference>
<dbReference type="Pfam" id="PF13365">
    <property type="entry name" value="Trypsin_2"/>
    <property type="match status" value="1"/>
</dbReference>
<dbReference type="OrthoDB" id="5121599at2"/>
<organism evidence="3 4">
    <name type="scientific">Herbidospora galbida</name>
    <dbReference type="NCBI Taxonomy" id="2575442"/>
    <lineage>
        <taxon>Bacteria</taxon>
        <taxon>Bacillati</taxon>
        <taxon>Actinomycetota</taxon>
        <taxon>Actinomycetes</taxon>
        <taxon>Streptosporangiales</taxon>
        <taxon>Streptosporangiaceae</taxon>
        <taxon>Herbidospora</taxon>
    </lineage>
</organism>
<dbReference type="InterPro" id="IPR050966">
    <property type="entry name" value="Glutamyl_endopeptidase"/>
</dbReference>
<evidence type="ECO:0000256" key="1">
    <source>
        <dbReference type="ARBA" id="ARBA00022729"/>
    </source>
</evidence>
<dbReference type="SUPFAM" id="SSF50494">
    <property type="entry name" value="Trypsin-like serine proteases"/>
    <property type="match status" value="1"/>
</dbReference>
<accession>A0A4U3M9J3</accession>
<dbReference type="Gene3D" id="2.40.10.10">
    <property type="entry name" value="Trypsin-like serine proteases"/>
    <property type="match status" value="2"/>
</dbReference>
<evidence type="ECO:0000256" key="2">
    <source>
        <dbReference type="SAM" id="SignalP"/>
    </source>
</evidence>
<sequence length="348" mass="35949">MHGSAPRRLTRLAPLVTVPIVAALLPATAAVAQGAEPKPVAVAAADSKSEQRAVENFWTEAKMEAAKPLDAPAASAQRFASGAAAFLDLPDAKPASVKPTLTADAAAGEPAAASATSDGAPWNGGGAVVKTSGRVFFTVASGSGAGKNASCSGNAVTSANKSVVITAGHCVRLGGAFHKNWVFVPAYDSGQRPYGTWVATNLLTTPQWSRSEDMNHDVAAAVVAPLDGEYLTDVVGGQGIAFNQPRGRQMYAFGFPAAAPYNGSKLTYCSGRVFDDFLLSDDLGLNCDMTGGSSGGPWFSSFNEKTGAGLLNSVNSFKYNFASFWMFGPYFGGEAQALYNAAQRTALT</sequence>
<keyword evidence="4" id="KW-1185">Reference proteome</keyword>
<evidence type="ECO:0000313" key="4">
    <source>
        <dbReference type="Proteomes" id="UP000308705"/>
    </source>
</evidence>
<feature type="signal peptide" evidence="2">
    <location>
        <begin position="1"/>
        <end position="29"/>
    </location>
</feature>
<dbReference type="GO" id="GO:0006508">
    <property type="term" value="P:proteolysis"/>
    <property type="evidence" value="ECO:0007669"/>
    <property type="project" value="InterPro"/>
</dbReference>
<dbReference type="Proteomes" id="UP000308705">
    <property type="component" value="Unassembled WGS sequence"/>
</dbReference>
<name>A0A4U3M9J3_9ACTN</name>
<dbReference type="PANTHER" id="PTHR15462:SF19">
    <property type="entry name" value="PEPTIDASE S1 DOMAIN-CONTAINING PROTEIN"/>
    <property type="match status" value="1"/>
</dbReference>
<dbReference type="RefSeq" id="WP_137249973.1">
    <property type="nucleotide sequence ID" value="NZ_SZQA01000031.1"/>
</dbReference>
<dbReference type="InterPro" id="IPR043504">
    <property type="entry name" value="Peptidase_S1_PA_chymotrypsin"/>
</dbReference>
<dbReference type="GO" id="GO:0004252">
    <property type="term" value="F:serine-type endopeptidase activity"/>
    <property type="evidence" value="ECO:0007669"/>
    <property type="project" value="InterPro"/>
</dbReference>
<dbReference type="PANTHER" id="PTHR15462">
    <property type="entry name" value="SERINE PROTEASE"/>
    <property type="match status" value="1"/>
</dbReference>
<dbReference type="InterPro" id="IPR018114">
    <property type="entry name" value="TRYPSIN_HIS"/>
</dbReference>
<dbReference type="EMBL" id="SZQA01000031">
    <property type="protein sequence ID" value="TKK84939.1"/>
    <property type="molecule type" value="Genomic_DNA"/>
</dbReference>
<dbReference type="AlphaFoldDB" id="A0A4U3M9J3"/>
<gene>
    <name evidence="3" type="ORF">FDA94_27495</name>
</gene>
<protein>
    <submittedName>
        <fullName evidence="3">Peptidase</fullName>
    </submittedName>
</protein>
<proteinExistence type="predicted"/>
<dbReference type="InterPro" id="IPR009003">
    <property type="entry name" value="Peptidase_S1_PA"/>
</dbReference>
<keyword evidence="1 2" id="KW-0732">Signal</keyword>
<dbReference type="PROSITE" id="PS00134">
    <property type="entry name" value="TRYPSIN_HIS"/>
    <property type="match status" value="1"/>
</dbReference>
<evidence type="ECO:0000313" key="3">
    <source>
        <dbReference type="EMBL" id="TKK84939.1"/>
    </source>
</evidence>
<comment type="caution">
    <text evidence="3">The sequence shown here is derived from an EMBL/GenBank/DDBJ whole genome shotgun (WGS) entry which is preliminary data.</text>
</comment>